<evidence type="ECO:0000256" key="2">
    <source>
        <dbReference type="ARBA" id="ARBA00023125"/>
    </source>
</evidence>
<keyword evidence="1" id="KW-0805">Transcription regulation</keyword>
<dbReference type="Pfam" id="PF13377">
    <property type="entry name" value="Peripla_BP_3"/>
    <property type="match status" value="1"/>
</dbReference>
<dbReference type="RefSeq" id="WP_188256554.1">
    <property type="nucleotide sequence ID" value="NZ_JABVCF010000011.1"/>
</dbReference>
<evidence type="ECO:0000259" key="4">
    <source>
        <dbReference type="Pfam" id="PF13377"/>
    </source>
</evidence>
<dbReference type="EMBL" id="JAGWCR010000011">
    <property type="protein sequence ID" value="MBS3651006.1"/>
    <property type="molecule type" value="Genomic_DNA"/>
</dbReference>
<dbReference type="SUPFAM" id="SSF53822">
    <property type="entry name" value="Periplasmic binding protein-like I"/>
    <property type="match status" value="1"/>
</dbReference>
<name>A0A942IAY1_9HYPH</name>
<dbReference type="InterPro" id="IPR028082">
    <property type="entry name" value="Peripla_BP_I"/>
</dbReference>
<evidence type="ECO:0000256" key="3">
    <source>
        <dbReference type="ARBA" id="ARBA00023163"/>
    </source>
</evidence>
<sequence>MGGIPRRPMAAMALGGCRALVEMGIQPGKDVAVVVIVHTALCRYYSPRLTSFRPALEPLGQRLAEMLLKSMPAFAGPEGAKVIREVWPPELVVRDSD</sequence>
<keyword evidence="6" id="KW-1185">Reference proteome</keyword>
<keyword evidence="2" id="KW-0238">DNA-binding</keyword>
<dbReference type="Gene3D" id="3.40.50.2300">
    <property type="match status" value="1"/>
</dbReference>
<dbReference type="InterPro" id="IPR046335">
    <property type="entry name" value="LacI/GalR-like_sensor"/>
</dbReference>
<accession>A0A942IAY1</accession>
<proteinExistence type="predicted"/>
<evidence type="ECO:0000256" key="1">
    <source>
        <dbReference type="ARBA" id="ARBA00023015"/>
    </source>
</evidence>
<evidence type="ECO:0000313" key="5">
    <source>
        <dbReference type="EMBL" id="MBS3651006.1"/>
    </source>
</evidence>
<dbReference type="GO" id="GO:0003677">
    <property type="term" value="F:DNA binding"/>
    <property type="evidence" value="ECO:0007669"/>
    <property type="project" value="UniProtKB-KW"/>
</dbReference>
<protein>
    <submittedName>
        <fullName evidence="5">Substrate-binding domain-containing protein</fullName>
    </submittedName>
</protein>
<evidence type="ECO:0000313" key="6">
    <source>
        <dbReference type="Proteomes" id="UP000680348"/>
    </source>
</evidence>
<comment type="caution">
    <text evidence="5">The sequence shown here is derived from an EMBL/GenBank/DDBJ whole genome shotgun (WGS) entry which is preliminary data.</text>
</comment>
<feature type="domain" description="Transcriptional regulator LacI/GalR-like sensor" evidence="4">
    <location>
        <begin position="11"/>
        <end position="96"/>
    </location>
</feature>
<organism evidence="5 6">
    <name type="scientific">Pseudaminobacter soli</name>
    <name type="common">ex Zhang et al. 2022</name>
    <dbReference type="NCBI Taxonomy" id="2831468"/>
    <lineage>
        <taxon>Bacteria</taxon>
        <taxon>Pseudomonadati</taxon>
        <taxon>Pseudomonadota</taxon>
        <taxon>Alphaproteobacteria</taxon>
        <taxon>Hyphomicrobiales</taxon>
        <taxon>Phyllobacteriaceae</taxon>
        <taxon>Pseudaminobacter</taxon>
    </lineage>
</organism>
<gene>
    <name evidence="5" type="ORF">KEU06_20555</name>
</gene>
<keyword evidence="3" id="KW-0804">Transcription</keyword>
<dbReference type="AlphaFoldDB" id="A0A942IAY1"/>
<reference evidence="5" key="1">
    <citation type="submission" date="2021-04" db="EMBL/GenBank/DDBJ databases">
        <title>Pseudaminobacter soli sp. nov., isolated from paddy soil contaminated by heavy metals.</title>
        <authorList>
            <person name="Zhang K."/>
        </authorList>
    </citation>
    <scope>NUCLEOTIDE SEQUENCE</scope>
    <source>
        <strain evidence="5">19-2017</strain>
    </source>
</reference>
<dbReference type="Proteomes" id="UP000680348">
    <property type="component" value="Unassembled WGS sequence"/>
</dbReference>